<reference evidence="2 3" key="1">
    <citation type="submission" date="2024-06" db="EMBL/GenBank/DDBJ databases">
        <authorList>
            <person name="Kraege A."/>
            <person name="Thomma B."/>
        </authorList>
    </citation>
    <scope>NUCLEOTIDE SEQUENCE [LARGE SCALE GENOMIC DNA]</scope>
</reference>
<evidence type="ECO:0000313" key="2">
    <source>
        <dbReference type="EMBL" id="CAL5220350.1"/>
    </source>
</evidence>
<dbReference type="EMBL" id="CAXHTA020000003">
    <property type="protein sequence ID" value="CAL5220350.1"/>
    <property type="molecule type" value="Genomic_DNA"/>
</dbReference>
<dbReference type="SUPFAM" id="SSF53474">
    <property type="entry name" value="alpha/beta-Hydrolases"/>
    <property type="match status" value="1"/>
</dbReference>
<dbReference type="Pfam" id="PF07676">
    <property type="entry name" value="PD40"/>
    <property type="match status" value="1"/>
</dbReference>
<dbReference type="Pfam" id="PF00326">
    <property type="entry name" value="Peptidase_S9"/>
    <property type="match status" value="1"/>
</dbReference>
<gene>
    <name evidence="2" type="primary">g2347</name>
    <name evidence="2" type="ORF">VP750_LOCUS2009</name>
</gene>
<protein>
    <submittedName>
        <fullName evidence="2">G2347 protein</fullName>
    </submittedName>
</protein>
<accession>A0ABP1FP42</accession>
<dbReference type="InterPro" id="IPR029058">
    <property type="entry name" value="AB_hydrolase_fold"/>
</dbReference>
<feature type="domain" description="Peptidase S9 prolyl oligopeptidase catalytic" evidence="1">
    <location>
        <begin position="502"/>
        <end position="709"/>
    </location>
</feature>
<dbReference type="InterPro" id="IPR011042">
    <property type="entry name" value="6-blade_b-propeller_TolB-like"/>
</dbReference>
<dbReference type="Gene3D" id="2.120.10.30">
    <property type="entry name" value="TolB, C-terminal domain"/>
    <property type="match status" value="1"/>
</dbReference>
<comment type="caution">
    <text evidence="2">The sequence shown here is derived from an EMBL/GenBank/DDBJ whole genome shotgun (WGS) entry which is preliminary data.</text>
</comment>
<name>A0ABP1FP42_9CHLO</name>
<dbReference type="InterPro" id="IPR050585">
    <property type="entry name" value="Xaa-Pro_dipeptidyl-ppase/CocE"/>
</dbReference>
<evidence type="ECO:0000313" key="3">
    <source>
        <dbReference type="Proteomes" id="UP001497392"/>
    </source>
</evidence>
<dbReference type="InterPro" id="IPR011659">
    <property type="entry name" value="WD40"/>
</dbReference>
<dbReference type="SUPFAM" id="SSF69322">
    <property type="entry name" value="Tricorn protease domain 2"/>
    <property type="match status" value="1"/>
</dbReference>
<sequence length="727" mass="78836">MLCVTLLQGTALASASRLRPFLLISRSACAHRAFNTPSGYYQPKHRSTSSSIARAPRTRPQTIVMAAKEAPVGTWETPITSELITSQSIRLGAPVVSGDGSVYWLEGRPTEGGRQVLVRRDPSGTISDATPGVDSGLNVRTVVHEYGGGDFLVGDGAVYFSNFKDQRLYKQAVSPSVQPPEPLTPEGKLRFADGILDATRQRIITVQEDHSGSGEAVNTIAAVCLSSGESIVLASGNDFYSNPRISQDGARLAWVTWNHPNMPWDDTELWVADVSADGSLSGQKKVAGGKDESVMQPLWSPSGDLTFISDRSGFWNLYTEHSGSVKALLPMQAEFSSPAWVFGIHSYQILPDGRLILVYSDPKKAGSSLAILDGDRLRELSTPYSSYGSLSIGQTGDKLVLATVGGSPTQASEVALLIVDGVDQLLSAKPSQWETLRKSSKVEIDEGFLSAPSAVEFPTEGGLTAFMNYYPPKNKDFQLPPGEKPPLLIKIHGGPTSQASTAFSLGIQYWTSRGYAIADVNYGGSTGYGREYRNRLRKNWGIVDVDDCCNAATHLAKEGKADEQRLCISGGSAGGYTTLACLAFKHVFSVGVSHYGVADCELLAQDTHKFESRYLDSLIGPYPAEKELYKQRSPINFIDSWRTPTAFFQGDEDKVVPPNQAVIMYDGLKDKKITTALVMFKGEQHGFRTSNAIRRALDGEFFFYGKVLGMPGAKMPDDLEPIPIANL</sequence>
<dbReference type="Proteomes" id="UP001497392">
    <property type="component" value="Unassembled WGS sequence"/>
</dbReference>
<dbReference type="InterPro" id="IPR001375">
    <property type="entry name" value="Peptidase_S9_cat"/>
</dbReference>
<dbReference type="Gene3D" id="3.40.50.1820">
    <property type="entry name" value="alpha/beta hydrolase"/>
    <property type="match status" value="1"/>
</dbReference>
<proteinExistence type="predicted"/>
<dbReference type="PANTHER" id="PTHR43056:SF5">
    <property type="entry name" value="PEPTIDASE S9 PROLYL OLIGOPEPTIDASE CATALYTIC DOMAIN-CONTAINING PROTEIN"/>
    <property type="match status" value="1"/>
</dbReference>
<keyword evidence="3" id="KW-1185">Reference proteome</keyword>
<organism evidence="2 3">
    <name type="scientific">Coccomyxa viridis</name>
    <dbReference type="NCBI Taxonomy" id="1274662"/>
    <lineage>
        <taxon>Eukaryota</taxon>
        <taxon>Viridiplantae</taxon>
        <taxon>Chlorophyta</taxon>
        <taxon>core chlorophytes</taxon>
        <taxon>Trebouxiophyceae</taxon>
        <taxon>Trebouxiophyceae incertae sedis</taxon>
        <taxon>Coccomyxaceae</taxon>
        <taxon>Coccomyxa</taxon>
    </lineage>
</organism>
<dbReference type="PANTHER" id="PTHR43056">
    <property type="entry name" value="PEPTIDASE S9 PROLYL OLIGOPEPTIDASE"/>
    <property type="match status" value="1"/>
</dbReference>
<evidence type="ECO:0000259" key="1">
    <source>
        <dbReference type="Pfam" id="PF00326"/>
    </source>
</evidence>